<dbReference type="Proteomes" id="UP001151760">
    <property type="component" value="Unassembled WGS sequence"/>
</dbReference>
<name>A0ABQ4Z2I5_9ASTR</name>
<evidence type="ECO:0000256" key="1">
    <source>
        <dbReference type="SAM" id="MobiDB-lite"/>
    </source>
</evidence>
<protein>
    <recommendedName>
        <fullName evidence="2">Tf2-1-like SH3-like domain-containing protein</fullName>
    </recommendedName>
</protein>
<accession>A0ABQ4Z2I5</accession>
<reference evidence="3" key="2">
    <citation type="submission" date="2022-01" db="EMBL/GenBank/DDBJ databases">
        <authorList>
            <person name="Yamashiro T."/>
            <person name="Shiraishi A."/>
            <person name="Satake H."/>
            <person name="Nakayama K."/>
        </authorList>
    </citation>
    <scope>NUCLEOTIDE SEQUENCE</scope>
</reference>
<organism evidence="3 4">
    <name type="scientific">Tanacetum coccineum</name>
    <dbReference type="NCBI Taxonomy" id="301880"/>
    <lineage>
        <taxon>Eukaryota</taxon>
        <taxon>Viridiplantae</taxon>
        <taxon>Streptophyta</taxon>
        <taxon>Embryophyta</taxon>
        <taxon>Tracheophyta</taxon>
        <taxon>Spermatophyta</taxon>
        <taxon>Magnoliopsida</taxon>
        <taxon>eudicotyledons</taxon>
        <taxon>Gunneridae</taxon>
        <taxon>Pentapetalae</taxon>
        <taxon>asterids</taxon>
        <taxon>campanulids</taxon>
        <taxon>Asterales</taxon>
        <taxon>Asteraceae</taxon>
        <taxon>Asteroideae</taxon>
        <taxon>Anthemideae</taxon>
        <taxon>Anthemidinae</taxon>
        <taxon>Tanacetum</taxon>
    </lineage>
</organism>
<gene>
    <name evidence="3" type="ORF">Tco_0749942</name>
</gene>
<proteinExistence type="predicted"/>
<comment type="caution">
    <text evidence="3">The sequence shown here is derived from an EMBL/GenBank/DDBJ whole genome shotgun (WGS) entry which is preliminary data.</text>
</comment>
<dbReference type="InterPro" id="IPR056924">
    <property type="entry name" value="SH3_Tf2-1"/>
</dbReference>
<dbReference type="Pfam" id="PF24626">
    <property type="entry name" value="SH3_Tf2-1"/>
    <property type="match status" value="1"/>
</dbReference>
<dbReference type="EMBL" id="BQNB010010897">
    <property type="protein sequence ID" value="GJS83401.1"/>
    <property type="molecule type" value="Genomic_DNA"/>
</dbReference>
<evidence type="ECO:0000259" key="2">
    <source>
        <dbReference type="Pfam" id="PF24626"/>
    </source>
</evidence>
<reference evidence="3" key="1">
    <citation type="journal article" date="2022" name="Int. J. Mol. Sci.">
        <title>Draft Genome of Tanacetum Coccineum: Genomic Comparison of Closely Related Tanacetum-Family Plants.</title>
        <authorList>
            <person name="Yamashiro T."/>
            <person name="Shiraishi A."/>
            <person name="Nakayama K."/>
            <person name="Satake H."/>
        </authorList>
    </citation>
    <scope>NUCLEOTIDE SEQUENCE</scope>
</reference>
<evidence type="ECO:0000313" key="4">
    <source>
        <dbReference type="Proteomes" id="UP001151760"/>
    </source>
</evidence>
<keyword evidence="4" id="KW-1185">Reference proteome</keyword>
<evidence type="ECO:0000313" key="3">
    <source>
        <dbReference type="EMBL" id="GJS83401.1"/>
    </source>
</evidence>
<feature type="domain" description="Tf2-1-like SH3-like" evidence="2">
    <location>
        <begin position="5"/>
        <end position="67"/>
    </location>
</feature>
<sequence length="112" mass="12568">MEGEGDLAWIHLRKERFMTGHFGKLKPCVDGPFCMLKKVNDNAYKLELLGHYNVSVTFNVVDLSPYKGEGDDYPCSRSSLSEEGEDDALNDTNDINLTLSDYLQKVDFGDGI</sequence>
<feature type="region of interest" description="Disordered" evidence="1">
    <location>
        <begin position="68"/>
        <end position="92"/>
    </location>
</feature>